<dbReference type="GO" id="GO:0006508">
    <property type="term" value="P:proteolysis"/>
    <property type="evidence" value="ECO:0007669"/>
    <property type="project" value="UniProtKB-KW"/>
</dbReference>
<dbReference type="SUPFAM" id="SSF143081">
    <property type="entry name" value="BB1717-like"/>
    <property type="match status" value="1"/>
</dbReference>
<dbReference type="InterPro" id="IPR036590">
    <property type="entry name" value="SRAP-like"/>
</dbReference>
<reference evidence="9 10" key="1">
    <citation type="journal article" date="2019" name="Environ. Microbiol.">
        <title>Species interactions and distinct microbial communities in high Arctic permafrost affected cryosols are associated with the CH4 and CO2 gas fluxes.</title>
        <authorList>
            <person name="Altshuler I."/>
            <person name="Hamel J."/>
            <person name="Turney S."/>
            <person name="Magnuson E."/>
            <person name="Levesque R."/>
            <person name="Greer C."/>
            <person name="Whyte L.G."/>
        </authorList>
    </citation>
    <scope>NUCLEOTIDE SEQUENCE [LARGE SCALE GENOMIC DNA]</scope>
    <source>
        <strain evidence="9 10">S9.3B</strain>
    </source>
</reference>
<dbReference type="PANTHER" id="PTHR13604:SF0">
    <property type="entry name" value="ABASIC SITE PROCESSING PROTEIN HMCES"/>
    <property type="match status" value="1"/>
</dbReference>
<name>A0A502G2D6_9PROT</name>
<dbReference type="GO" id="GO:0008233">
    <property type="term" value="F:peptidase activity"/>
    <property type="evidence" value="ECO:0007669"/>
    <property type="project" value="UniProtKB-KW"/>
</dbReference>
<evidence type="ECO:0000313" key="10">
    <source>
        <dbReference type="Proteomes" id="UP000317078"/>
    </source>
</evidence>
<comment type="similarity">
    <text evidence="1 8">Belongs to the SOS response-associated peptidase family.</text>
</comment>
<dbReference type="GO" id="GO:0106300">
    <property type="term" value="P:protein-DNA covalent cross-linking repair"/>
    <property type="evidence" value="ECO:0007669"/>
    <property type="project" value="InterPro"/>
</dbReference>
<organism evidence="9 10">
    <name type="scientific">Muricoccus nepalensis</name>
    <dbReference type="NCBI Taxonomy" id="1854500"/>
    <lineage>
        <taxon>Bacteria</taxon>
        <taxon>Pseudomonadati</taxon>
        <taxon>Pseudomonadota</taxon>
        <taxon>Alphaproteobacteria</taxon>
        <taxon>Acetobacterales</taxon>
        <taxon>Roseomonadaceae</taxon>
        <taxon>Muricoccus</taxon>
    </lineage>
</organism>
<dbReference type="Gene3D" id="3.90.1680.10">
    <property type="entry name" value="SOS response associated peptidase-like"/>
    <property type="match status" value="1"/>
</dbReference>
<keyword evidence="2 8" id="KW-0645">Protease</keyword>
<evidence type="ECO:0000256" key="6">
    <source>
        <dbReference type="ARBA" id="ARBA00023125"/>
    </source>
</evidence>
<evidence type="ECO:0000256" key="7">
    <source>
        <dbReference type="ARBA" id="ARBA00023239"/>
    </source>
</evidence>
<keyword evidence="4 8" id="KW-0378">Hydrolase</keyword>
<proteinExistence type="inferred from homology"/>
<evidence type="ECO:0000256" key="3">
    <source>
        <dbReference type="ARBA" id="ARBA00022763"/>
    </source>
</evidence>
<keyword evidence="3" id="KW-0227">DNA damage</keyword>
<evidence type="ECO:0000313" key="9">
    <source>
        <dbReference type="EMBL" id="TPG55979.1"/>
    </source>
</evidence>
<evidence type="ECO:0000256" key="1">
    <source>
        <dbReference type="ARBA" id="ARBA00008136"/>
    </source>
</evidence>
<keyword evidence="10" id="KW-1185">Reference proteome</keyword>
<dbReference type="OrthoDB" id="9782620at2"/>
<evidence type="ECO:0000256" key="2">
    <source>
        <dbReference type="ARBA" id="ARBA00022670"/>
    </source>
</evidence>
<gene>
    <name evidence="9" type="ORF">EAH89_13675</name>
</gene>
<protein>
    <recommendedName>
        <fullName evidence="8">Abasic site processing protein</fullName>
        <ecNumber evidence="8">3.4.-.-</ecNumber>
    </recommendedName>
</protein>
<dbReference type="GO" id="GO:0016829">
    <property type="term" value="F:lyase activity"/>
    <property type="evidence" value="ECO:0007669"/>
    <property type="project" value="UniProtKB-KW"/>
</dbReference>
<dbReference type="EMBL" id="RCZP01000011">
    <property type="protein sequence ID" value="TPG55979.1"/>
    <property type="molecule type" value="Genomic_DNA"/>
</dbReference>
<dbReference type="AlphaFoldDB" id="A0A502G2D6"/>
<accession>A0A502G2D6</accession>
<sequence>MCGRFAISLTPADLARVFSTGNAVPNFAPTWNLPPSQPALVVRHNPKSGERHLDLLRWGLIPHFERDPAHARMLNNARAETVAKLPSFRGAFAARRCIVPAEAFYEWKRDGKLKQPFAIARADGAPLAFGGLWESWTDPVNGDITRSFAVVTTDANVTMAPIHDRMPLVLEPADWPVWLGEREGDPKVLLRPAADTVLRTWPVSTAVNSVRHDGAELLQPMREEAAQGGPNSA</sequence>
<dbReference type="GO" id="GO:0003697">
    <property type="term" value="F:single-stranded DNA binding"/>
    <property type="evidence" value="ECO:0007669"/>
    <property type="project" value="InterPro"/>
</dbReference>
<keyword evidence="6" id="KW-0238">DNA-binding</keyword>
<dbReference type="Proteomes" id="UP000317078">
    <property type="component" value="Unassembled WGS sequence"/>
</dbReference>
<evidence type="ECO:0000256" key="8">
    <source>
        <dbReference type="RuleBase" id="RU364100"/>
    </source>
</evidence>
<keyword evidence="5" id="KW-0190">Covalent protein-DNA linkage</keyword>
<dbReference type="InterPro" id="IPR003738">
    <property type="entry name" value="SRAP"/>
</dbReference>
<dbReference type="Pfam" id="PF02586">
    <property type="entry name" value="SRAP"/>
    <property type="match status" value="1"/>
</dbReference>
<dbReference type="PANTHER" id="PTHR13604">
    <property type="entry name" value="DC12-RELATED"/>
    <property type="match status" value="1"/>
</dbReference>
<comment type="caution">
    <text evidence="9">The sequence shown here is derived from an EMBL/GenBank/DDBJ whole genome shotgun (WGS) entry which is preliminary data.</text>
</comment>
<dbReference type="EC" id="3.4.-.-" evidence="8"/>
<dbReference type="RefSeq" id="WP_140883974.1">
    <property type="nucleotide sequence ID" value="NZ_RCZP01000011.1"/>
</dbReference>
<keyword evidence="7" id="KW-0456">Lyase</keyword>
<evidence type="ECO:0000256" key="4">
    <source>
        <dbReference type="ARBA" id="ARBA00022801"/>
    </source>
</evidence>
<evidence type="ECO:0000256" key="5">
    <source>
        <dbReference type="ARBA" id="ARBA00023124"/>
    </source>
</evidence>